<keyword evidence="2" id="KW-1133">Transmembrane helix</keyword>
<dbReference type="Proteomes" id="UP000076632">
    <property type="component" value="Unassembled WGS sequence"/>
</dbReference>
<keyword evidence="5" id="KW-1185">Reference proteome</keyword>
<keyword evidence="2" id="KW-0472">Membrane</keyword>
<feature type="transmembrane region" description="Helical" evidence="2">
    <location>
        <begin position="328"/>
        <end position="352"/>
    </location>
</feature>
<dbReference type="OMA" id="ECSSHIN"/>
<feature type="region of interest" description="Disordered" evidence="1">
    <location>
        <begin position="737"/>
        <end position="764"/>
    </location>
</feature>
<proteinExistence type="predicted"/>
<keyword evidence="2" id="KW-0812">Transmembrane</keyword>
<accession>A0A165HB99</accession>
<protein>
    <submittedName>
        <fullName evidence="4">Uncharacterized protein</fullName>
    </submittedName>
</protein>
<feature type="compositionally biased region" description="Polar residues" evidence="1">
    <location>
        <begin position="754"/>
        <end position="764"/>
    </location>
</feature>
<keyword evidence="3" id="KW-0732">Signal</keyword>
<feature type="chain" id="PRO_5007858604" evidence="3">
    <location>
        <begin position="29"/>
        <end position="764"/>
    </location>
</feature>
<feature type="transmembrane region" description="Helical" evidence="2">
    <location>
        <begin position="364"/>
        <end position="384"/>
    </location>
</feature>
<name>A0A165HB99_XYLHT</name>
<evidence type="ECO:0000256" key="1">
    <source>
        <dbReference type="SAM" id="MobiDB-lite"/>
    </source>
</evidence>
<feature type="transmembrane region" description="Helical" evidence="2">
    <location>
        <begin position="213"/>
        <end position="233"/>
    </location>
</feature>
<feature type="transmembrane region" description="Helical" evidence="2">
    <location>
        <begin position="565"/>
        <end position="585"/>
    </location>
</feature>
<dbReference type="InParanoid" id="A0A165HB99"/>
<evidence type="ECO:0000313" key="4">
    <source>
        <dbReference type="EMBL" id="KZF23248.1"/>
    </source>
</evidence>
<organism evidence="4 5">
    <name type="scientific">Xylona heveae (strain CBS 132557 / TC161)</name>
    <dbReference type="NCBI Taxonomy" id="1328760"/>
    <lineage>
        <taxon>Eukaryota</taxon>
        <taxon>Fungi</taxon>
        <taxon>Dikarya</taxon>
        <taxon>Ascomycota</taxon>
        <taxon>Pezizomycotina</taxon>
        <taxon>Xylonomycetes</taxon>
        <taxon>Xylonales</taxon>
        <taxon>Xylonaceae</taxon>
        <taxon>Xylona</taxon>
    </lineage>
</organism>
<dbReference type="RefSeq" id="XP_018188803.1">
    <property type="nucleotide sequence ID" value="XM_018335939.1"/>
</dbReference>
<evidence type="ECO:0000256" key="3">
    <source>
        <dbReference type="SAM" id="SignalP"/>
    </source>
</evidence>
<dbReference type="GeneID" id="28901076"/>
<dbReference type="STRING" id="1328760.A0A165HB99"/>
<feature type="signal peptide" evidence="3">
    <location>
        <begin position="1"/>
        <end position="28"/>
    </location>
</feature>
<feature type="transmembrane region" description="Helical" evidence="2">
    <location>
        <begin position="597"/>
        <end position="619"/>
    </location>
</feature>
<evidence type="ECO:0000313" key="5">
    <source>
        <dbReference type="Proteomes" id="UP000076632"/>
    </source>
</evidence>
<reference evidence="4 5" key="1">
    <citation type="journal article" date="2016" name="Fungal Biol.">
        <title>The genome of Xylona heveae provides a window into fungal endophytism.</title>
        <authorList>
            <person name="Gazis R."/>
            <person name="Kuo A."/>
            <person name="Riley R."/>
            <person name="LaButti K."/>
            <person name="Lipzen A."/>
            <person name="Lin J."/>
            <person name="Amirebrahimi M."/>
            <person name="Hesse C.N."/>
            <person name="Spatafora J.W."/>
            <person name="Henrissat B."/>
            <person name="Hainaut M."/>
            <person name="Grigoriev I.V."/>
            <person name="Hibbett D.S."/>
        </authorList>
    </citation>
    <scope>NUCLEOTIDE SEQUENCE [LARGE SCALE GENOMIC DNA]</scope>
    <source>
        <strain evidence="4 5">TC161</strain>
    </source>
</reference>
<dbReference type="EMBL" id="KV407457">
    <property type="protein sequence ID" value="KZF23248.1"/>
    <property type="molecule type" value="Genomic_DNA"/>
</dbReference>
<sequence length="764" mass="86121">MAAGLGRTRLPLILTLLLLLLYSRCGLGYNFVDTIAKYGLPVPNSAVNITQVNDDFDLWDDYDTLSSEVYENAYWYLNRKDSWNATERQHGLQKIEDNINSWANYCFPHNASYDSLGTTLVFPAYNDTQYNLYDKLYDAYSSLWKSYSNVYYAILGDYMGVGIDVKCKDDISNAIAGRSIYDQTGANAATTLMGIIPALLTFGNLYVARSSEAFGTSFLVGAISALFSLGLPVRSISGVSRKQTISLASFDYIAQSAIEALGKLRKREKDGSHFKAKNRASLEEFQSYAPRWDKKHSNQKELETGKSFASIRHQAKDKWRRRAHLWRIPAFLVAGVQIVIFLFAVGPLFMGWGTSMLIFDCKNYWTSLWLLLSAAISALFRFVMWEKGHHERAKVFSLSRRSVDELRHLCRVSACYQADWGYKRGTTETEMPPLYPPFLLRCQQIWFNLVGNKLYALLSSVVGGAERLIKRLAGVKSPSSSSTPSNYGDDNNNINWDLKNQKDTSLLKYWKSLARLVLIRLIYLVTHVRELLLAGFLRASAEDSARRWRPLVILLHLSTTGRNPLVTLFTGAVEGVILVVLTFFFSAQWGGNLVVTFYSMVVLLVAVTIGRALGIWYVWRSAKEFGLHVIECESTMQIRGCLRILCSMKDVLVYVNGAWFFEGYRVDIAEGWLEWEREYNRGTYDYPLEPTLEEAGNDPRTRIGIQTQTQGLGLSYGQVQGQDASKAVSTTAAPVPVHHDHDHIHDPETDTERGSNATSASTSV</sequence>
<evidence type="ECO:0000256" key="2">
    <source>
        <dbReference type="SAM" id="Phobius"/>
    </source>
</evidence>
<dbReference type="AlphaFoldDB" id="A0A165HB99"/>
<dbReference type="OrthoDB" id="3867516at2759"/>
<feature type="compositionally biased region" description="Basic and acidic residues" evidence="1">
    <location>
        <begin position="737"/>
        <end position="753"/>
    </location>
</feature>
<gene>
    <name evidence="4" type="ORF">L228DRAFT_281988</name>
</gene>